<protein>
    <recommendedName>
        <fullName evidence="3">Phosphatidylcholine-sterol acyltransferase</fullName>
    </recommendedName>
</protein>
<dbReference type="KEGG" id="aara:120903035"/>
<dbReference type="PROSITE" id="PS51257">
    <property type="entry name" value="PROKAR_LIPOPROTEIN"/>
    <property type="match status" value="1"/>
</dbReference>
<evidence type="ECO:0008006" key="3">
    <source>
        <dbReference type="Google" id="ProtNLM"/>
    </source>
</evidence>
<name>A0A182I7K2_ANOAR</name>
<organism evidence="1 2">
    <name type="scientific">Anopheles arabiensis</name>
    <name type="common">Mosquito</name>
    <dbReference type="NCBI Taxonomy" id="7173"/>
    <lineage>
        <taxon>Eukaryota</taxon>
        <taxon>Metazoa</taxon>
        <taxon>Ecdysozoa</taxon>
        <taxon>Arthropoda</taxon>
        <taxon>Hexapoda</taxon>
        <taxon>Insecta</taxon>
        <taxon>Pterygota</taxon>
        <taxon>Neoptera</taxon>
        <taxon>Endopterygota</taxon>
        <taxon>Diptera</taxon>
        <taxon>Nematocera</taxon>
        <taxon>Culicoidea</taxon>
        <taxon>Culicidae</taxon>
        <taxon>Anophelinae</taxon>
        <taxon>Anopheles</taxon>
    </lineage>
</organism>
<dbReference type="AlphaFoldDB" id="A0A182I7K2"/>
<dbReference type="EMBL" id="APCN01003414">
    <property type="status" value="NOT_ANNOTATED_CDS"/>
    <property type="molecule type" value="Genomic_DNA"/>
</dbReference>
<dbReference type="GO" id="GO:0008374">
    <property type="term" value="F:O-acyltransferase activity"/>
    <property type="evidence" value="ECO:0007669"/>
    <property type="project" value="InterPro"/>
</dbReference>
<sequence length="433" mass="48457">MNQRYLFALCAVLLGCCAPSSGVFFNHGGTYLGSLKHLFRKYSHMREPERHLSPVVFVPGDGGSQMDAIIDKPNKVSILCQKHTTTFFNLWLNKELLLPLVIDCWIDNIRLEYDNVTRTTCNSPGVTTRVPGFGQSETVEWIDPSHASVGAYFVNIANALVSNGYVRDKSIVGAPYDFRKGPTENKEYFLQLKFLVEQTYTINHDTPVTFIVHSMGAPMTLHFLQLQTAQWKAKYIKRVISLAGAWAGSVKALKVYAIGDDLGAFALSGKVMRAEQITNPSLAWLLPSPLFWKPNEVLARTQSRVYTMAQMEEFFEDLEYPNGWEMRKDSLPYTLNFTAPGVELHCLYGSKINTVESLDYQKSYDLSGTPVLKMGNGDGTVNSRSLEACLQWTTQQKQTIVAKEFPGADHMSILADVNVIDNIVKLLLSDVAN</sequence>
<dbReference type="RefSeq" id="XP_040168151.1">
    <property type="nucleotide sequence ID" value="XM_040312217.1"/>
</dbReference>
<accession>A0A182I7K2</accession>
<dbReference type="RefSeq" id="XP_040168152.1">
    <property type="nucleotide sequence ID" value="XM_040312218.1"/>
</dbReference>
<dbReference type="Proteomes" id="UP000075840">
    <property type="component" value="Unassembled WGS sequence"/>
</dbReference>
<dbReference type="GeneID" id="120903035"/>
<reference evidence="1" key="1">
    <citation type="submission" date="2022-08" db="UniProtKB">
        <authorList>
            <consortium name="EnsemblMetazoa"/>
        </authorList>
    </citation>
    <scope>IDENTIFICATION</scope>
    <source>
        <strain evidence="1">Dongola</strain>
    </source>
</reference>
<evidence type="ECO:0000313" key="2">
    <source>
        <dbReference type="Proteomes" id="UP000075840"/>
    </source>
</evidence>
<dbReference type="Pfam" id="PF02450">
    <property type="entry name" value="LCAT"/>
    <property type="match status" value="1"/>
</dbReference>
<dbReference type="InterPro" id="IPR003386">
    <property type="entry name" value="LACT/PDAT_acylTrfase"/>
</dbReference>
<dbReference type="VEuPathDB" id="VectorBase:AARA21_005120"/>
<dbReference type="Gene3D" id="3.40.50.1820">
    <property type="entry name" value="alpha/beta hydrolase"/>
    <property type="match status" value="2"/>
</dbReference>
<dbReference type="GO" id="GO:0006629">
    <property type="term" value="P:lipid metabolic process"/>
    <property type="evidence" value="ECO:0007669"/>
    <property type="project" value="InterPro"/>
</dbReference>
<evidence type="ECO:0000313" key="1">
    <source>
        <dbReference type="EnsemblMetazoa" id="AARA009556-PA"/>
    </source>
</evidence>
<dbReference type="SUPFAM" id="SSF53474">
    <property type="entry name" value="alpha/beta-Hydrolases"/>
    <property type="match status" value="1"/>
</dbReference>
<keyword evidence="2" id="KW-1185">Reference proteome</keyword>
<dbReference type="VEuPathDB" id="VectorBase:AARA009556"/>
<proteinExistence type="predicted"/>
<dbReference type="PANTHER" id="PTHR11440">
    <property type="entry name" value="LECITHIN-CHOLESTEROL ACYLTRANSFERASE-RELATED"/>
    <property type="match status" value="1"/>
</dbReference>
<dbReference type="InterPro" id="IPR029058">
    <property type="entry name" value="AB_hydrolase_fold"/>
</dbReference>
<dbReference type="EnsemblMetazoa" id="AARA009556-RA">
    <property type="protein sequence ID" value="AARA009556-PA"/>
    <property type="gene ID" value="AARA009556"/>
</dbReference>